<evidence type="ECO:0000313" key="8">
    <source>
        <dbReference type="Proteomes" id="UP000321393"/>
    </source>
</evidence>
<evidence type="ECO:0000256" key="2">
    <source>
        <dbReference type="ARBA" id="ARBA00022695"/>
    </source>
</evidence>
<dbReference type="PANTHER" id="PTHR37984:SF5">
    <property type="entry name" value="PROTEIN NYNRIN-LIKE"/>
    <property type="match status" value="1"/>
</dbReference>
<dbReference type="CDD" id="cd00303">
    <property type="entry name" value="retropepsin_like"/>
    <property type="match status" value="1"/>
</dbReference>
<dbReference type="InterPro" id="IPR036397">
    <property type="entry name" value="RNaseH_sf"/>
</dbReference>
<proteinExistence type="predicted"/>
<dbReference type="InterPro" id="IPR056924">
    <property type="entry name" value="SH3_Tf2-1"/>
</dbReference>
<dbReference type="InterPro" id="IPR043502">
    <property type="entry name" value="DNA/RNA_pol_sf"/>
</dbReference>
<keyword evidence="4" id="KW-0378">Hydrolase</keyword>
<dbReference type="GO" id="GO:0016779">
    <property type="term" value="F:nucleotidyltransferase activity"/>
    <property type="evidence" value="ECO:0007669"/>
    <property type="project" value="UniProtKB-KW"/>
</dbReference>
<dbReference type="PANTHER" id="PTHR37984">
    <property type="entry name" value="PROTEIN CBG26694"/>
    <property type="match status" value="1"/>
</dbReference>
<evidence type="ECO:0000256" key="3">
    <source>
        <dbReference type="ARBA" id="ARBA00022722"/>
    </source>
</evidence>
<dbReference type="EMBL" id="SSTE01020563">
    <property type="protein sequence ID" value="KAA0033855.1"/>
    <property type="molecule type" value="Genomic_DNA"/>
</dbReference>
<dbReference type="InterPro" id="IPR050951">
    <property type="entry name" value="Retrovirus_Pol_polyprotein"/>
</dbReference>
<keyword evidence="4" id="KW-0255">Endonuclease</keyword>
<dbReference type="SUPFAM" id="SSF56672">
    <property type="entry name" value="DNA/RNA polymerases"/>
    <property type="match status" value="1"/>
</dbReference>
<feature type="domain" description="Reverse transcriptase" evidence="5">
    <location>
        <begin position="211"/>
        <end position="290"/>
    </location>
</feature>
<dbReference type="InterPro" id="IPR000477">
    <property type="entry name" value="RT_dom"/>
</dbReference>
<keyword evidence="3" id="KW-0540">Nuclease</keyword>
<protein>
    <submittedName>
        <fullName evidence="7">Ty3-gypsy retroelement transposase</fullName>
    </submittedName>
</protein>
<keyword evidence="1" id="KW-0808">Transferase</keyword>
<dbReference type="InterPro" id="IPR012337">
    <property type="entry name" value="RNaseH-like_sf"/>
</dbReference>
<organism evidence="7 8">
    <name type="scientific">Cucumis melo var. makuwa</name>
    <name type="common">Oriental melon</name>
    <dbReference type="NCBI Taxonomy" id="1194695"/>
    <lineage>
        <taxon>Eukaryota</taxon>
        <taxon>Viridiplantae</taxon>
        <taxon>Streptophyta</taxon>
        <taxon>Embryophyta</taxon>
        <taxon>Tracheophyta</taxon>
        <taxon>Spermatophyta</taxon>
        <taxon>Magnoliopsida</taxon>
        <taxon>eudicotyledons</taxon>
        <taxon>Gunneridae</taxon>
        <taxon>Pentapetalae</taxon>
        <taxon>rosids</taxon>
        <taxon>fabids</taxon>
        <taxon>Cucurbitales</taxon>
        <taxon>Cucurbitaceae</taxon>
        <taxon>Benincaseae</taxon>
        <taxon>Cucumis</taxon>
    </lineage>
</organism>
<evidence type="ECO:0000256" key="4">
    <source>
        <dbReference type="ARBA" id="ARBA00022759"/>
    </source>
</evidence>
<reference evidence="7 8" key="1">
    <citation type="submission" date="2019-08" db="EMBL/GenBank/DDBJ databases">
        <title>Draft genome sequences of two oriental melons (Cucumis melo L. var makuwa).</title>
        <authorList>
            <person name="Kwon S.-Y."/>
        </authorList>
    </citation>
    <scope>NUCLEOTIDE SEQUENCE [LARGE SCALE GENOMIC DNA]</scope>
    <source>
        <strain evidence="8">cv. SW 3</strain>
        <tissue evidence="7">Leaf</tissue>
    </source>
</reference>
<evidence type="ECO:0000313" key="7">
    <source>
        <dbReference type="EMBL" id="KAA0033855.1"/>
    </source>
</evidence>
<dbReference type="SUPFAM" id="SSF53098">
    <property type="entry name" value="Ribonuclease H-like"/>
    <property type="match status" value="1"/>
</dbReference>
<dbReference type="Pfam" id="PF08284">
    <property type="entry name" value="RVP_2"/>
    <property type="match status" value="1"/>
</dbReference>
<dbReference type="Proteomes" id="UP000321393">
    <property type="component" value="Unassembled WGS sequence"/>
</dbReference>
<comment type="caution">
    <text evidence="7">The sequence shown here is derived from an EMBL/GenBank/DDBJ whole genome shotgun (WGS) entry which is preliminary data.</text>
</comment>
<feature type="domain" description="Tf2-1-like SH3-like" evidence="6">
    <location>
        <begin position="664"/>
        <end position="727"/>
    </location>
</feature>
<dbReference type="Pfam" id="PF00078">
    <property type="entry name" value="RVT_1"/>
    <property type="match status" value="1"/>
</dbReference>
<dbReference type="OrthoDB" id="7700397at2759"/>
<dbReference type="Gene3D" id="2.40.70.10">
    <property type="entry name" value="Acid Proteases"/>
    <property type="match status" value="1"/>
</dbReference>
<name>A0A5A7SXE3_CUCMM</name>
<sequence>MLVVCGNEEEFEIIEEDREEETVDENAIEVRAVEYLNIRLSINLVVGLTNPGTMKVKGKVKNEEVVVLIDCGATHNFIFEKLVTNLNLLLKATTNYGVIMGLGATVKGKGIYEKVEVMLGEWKVVGSFLPLGLEGVGVILDVFEWPETLPSKKGIKHHIHLKQGTNLVNVRSYHYAHQQKEKIERLADEMLASRIIRPSTSPNSSPVLLARKKDGSWRFCVDYQTLNNVTVLDKFPIHVIEELFNELSGANMFSKIDLKVGYHQIQMHQEDAKKTTFCTHEGHYEFLVMSFANELYANLGKCNFAKERVGYLGHVIYEKRVEVDLEKIRAIRKWPAPTNVREVRGFLGLTGYYRRFVQNYGSIVGPLTQLSKDGSFKWNEEANVSFEKLKTTMMTLPVLAMSNFNLPFEIETNASGYDRWRPYLLGRKFIVKIDQRSLKFLLECVIQPQYQKWIAKLLGYSFEVVYKPGLENKAADALSRVPPTVHLNHILAPGLIDLVKIQEEVENDPKLKVKSIVGQEPEEIPNFTVHRGVLQFKGRKLLDYMATQDPLYQTRIGRVEAYLRCFSGKRPKEWTNWLHWAEYWYNTTYNSSIGITPFQAVYGRLPPPLLYYGDMKTPNSTLDQQLKDRDIALGTLKEHLRITQKKMKKQADLKRRAIEFQVVDMVFLKLRSNRQVSLRMKRNEKLYLKYFGPYKVLEKIGSVAYKLELLSTTTIHPVFHISQLKKTLGDHTQVQQLESYLSENHEWMTQLEEVYG</sequence>
<dbReference type="CDD" id="cd01647">
    <property type="entry name" value="RT_LTR"/>
    <property type="match status" value="1"/>
</dbReference>
<dbReference type="InterPro" id="IPR043128">
    <property type="entry name" value="Rev_trsase/Diguanyl_cyclase"/>
</dbReference>
<dbReference type="AlphaFoldDB" id="A0A5A7SXE3"/>
<dbReference type="GO" id="GO:0004519">
    <property type="term" value="F:endonuclease activity"/>
    <property type="evidence" value="ECO:0007669"/>
    <property type="project" value="UniProtKB-KW"/>
</dbReference>
<dbReference type="Gene3D" id="3.30.70.270">
    <property type="match status" value="2"/>
</dbReference>
<evidence type="ECO:0000259" key="6">
    <source>
        <dbReference type="Pfam" id="PF24626"/>
    </source>
</evidence>
<dbReference type="FunFam" id="3.30.70.270:FF:000020">
    <property type="entry name" value="Transposon Tf2-6 polyprotein-like Protein"/>
    <property type="match status" value="1"/>
</dbReference>
<gene>
    <name evidence="7" type="ORF">E6C27_scaffold43059G00320</name>
</gene>
<evidence type="ECO:0000259" key="5">
    <source>
        <dbReference type="Pfam" id="PF00078"/>
    </source>
</evidence>
<dbReference type="Gene3D" id="3.10.10.10">
    <property type="entry name" value="HIV Type 1 Reverse Transcriptase, subunit A, domain 1"/>
    <property type="match status" value="1"/>
</dbReference>
<keyword evidence="2" id="KW-0548">Nucleotidyltransferase</keyword>
<accession>A0A5A7SXE3</accession>
<dbReference type="GO" id="GO:0003676">
    <property type="term" value="F:nucleic acid binding"/>
    <property type="evidence" value="ECO:0007669"/>
    <property type="project" value="InterPro"/>
</dbReference>
<dbReference type="Gene3D" id="3.30.420.10">
    <property type="entry name" value="Ribonuclease H-like superfamily/Ribonuclease H"/>
    <property type="match status" value="1"/>
</dbReference>
<dbReference type="Pfam" id="PF24626">
    <property type="entry name" value="SH3_Tf2-1"/>
    <property type="match status" value="1"/>
</dbReference>
<dbReference type="InterPro" id="IPR021109">
    <property type="entry name" value="Peptidase_aspartic_dom_sf"/>
</dbReference>
<evidence type="ECO:0000256" key="1">
    <source>
        <dbReference type="ARBA" id="ARBA00022679"/>
    </source>
</evidence>